<feature type="transmembrane region" description="Helical" evidence="1">
    <location>
        <begin position="198"/>
        <end position="221"/>
    </location>
</feature>
<proteinExistence type="predicted"/>
<dbReference type="Pfam" id="PF02405">
    <property type="entry name" value="MlaE"/>
    <property type="match status" value="1"/>
</dbReference>
<evidence type="ECO:0000313" key="2">
    <source>
        <dbReference type="EMBL" id="GER92378.1"/>
    </source>
</evidence>
<dbReference type="PANTHER" id="PTHR30188">
    <property type="entry name" value="ABC TRANSPORTER PERMEASE PROTEIN-RELATED"/>
    <property type="match status" value="1"/>
</dbReference>
<feature type="transmembrane region" description="Helical" evidence="1">
    <location>
        <begin position="90"/>
        <end position="110"/>
    </location>
</feature>
<gene>
    <name evidence="2" type="ORF">A45J_0093</name>
</gene>
<accession>A0A5J4KRP4</accession>
<reference evidence="2" key="1">
    <citation type="submission" date="2019-10" db="EMBL/GenBank/DDBJ databases">
        <title>Metagenomic sequencing of thiosulfate-disproportionating enrichment culture.</title>
        <authorList>
            <person name="Umezawa K."/>
            <person name="Kojima H."/>
            <person name="Fukui M."/>
        </authorList>
    </citation>
    <scope>NUCLEOTIDE SEQUENCE</scope>
    <source>
        <strain evidence="2">45J</strain>
    </source>
</reference>
<dbReference type="InterPro" id="IPR030802">
    <property type="entry name" value="Permease_MalE"/>
</dbReference>
<keyword evidence="1" id="KW-0812">Transmembrane</keyword>
<comment type="caution">
    <text evidence="2">The sequence shown here is derived from an EMBL/GenBank/DDBJ whole genome shotgun (WGS) entry which is preliminary data.</text>
</comment>
<dbReference type="EMBL" id="BLAB01000001">
    <property type="protein sequence ID" value="GER92378.1"/>
    <property type="molecule type" value="Genomic_DNA"/>
</dbReference>
<feature type="transmembrane region" description="Helical" evidence="1">
    <location>
        <begin position="233"/>
        <end position="257"/>
    </location>
</feature>
<evidence type="ECO:0000256" key="1">
    <source>
        <dbReference type="SAM" id="Phobius"/>
    </source>
</evidence>
<name>A0A5J4KRP4_9ZZZZ</name>
<keyword evidence="1" id="KW-0472">Membrane</keyword>
<protein>
    <recommendedName>
        <fullName evidence="3">ABC transporter permease</fullName>
    </recommendedName>
</protein>
<dbReference type="PANTHER" id="PTHR30188:SF4">
    <property type="entry name" value="PROTEIN TRIGALACTOSYLDIACYLGLYCEROL 1, CHLOROPLASTIC"/>
    <property type="match status" value="1"/>
</dbReference>
<dbReference type="AlphaFoldDB" id="A0A5J4KRP4"/>
<feature type="transmembrane region" description="Helical" evidence="1">
    <location>
        <begin position="155"/>
        <end position="178"/>
    </location>
</feature>
<dbReference type="GO" id="GO:0043190">
    <property type="term" value="C:ATP-binding cassette (ABC) transporter complex"/>
    <property type="evidence" value="ECO:0007669"/>
    <property type="project" value="InterPro"/>
</dbReference>
<keyword evidence="1" id="KW-1133">Transmembrane helix</keyword>
<organism evidence="2">
    <name type="scientific">hot springs metagenome</name>
    <dbReference type="NCBI Taxonomy" id="433727"/>
    <lineage>
        <taxon>unclassified sequences</taxon>
        <taxon>metagenomes</taxon>
        <taxon>ecological metagenomes</taxon>
    </lineage>
</organism>
<evidence type="ECO:0008006" key="3">
    <source>
        <dbReference type="Google" id="ProtNLM"/>
    </source>
</evidence>
<sequence length="258" mass="28201">MTFISAEKIGRNIINALKYLKGYYILLCYSIRNISLLRNAPIRSVLYKQLYFTGIEALSKVAAIGILIGIVIIAQIVNLVGSNAVLTGKILIWTIVRELGPLFAAIIIIARSGTAISSELGSMKVNRETDSLKIMGINPVDYLIVPRITGITISVFILTFYFQIMAITGGLAFTSAFLELSFSQHIKGIFSALGLFEILISLFKSLVFGLLISVVSCYHGFNVEASITEIPQAATKAVMQSLFLVFIFDGIITVISFV</sequence>
<feature type="transmembrane region" description="Helical" evidence="1">
    <location>
        <begin position="57"/>
        <end position="78"/>
    </location>
</feature>
<dbReference type="GO" id="GO:0005548">
    <property type="term" value="F:phospholipid transporter activity"/>
    <property type="evidence" value="ECO:0007669"/>
    <property type="project" value="TreeGrafter"/>
</dbReference>